<dbReference type="HOGENOM" id="CLU_261818_0_0_5"/>
<dbReference type="InterPro" id="IPR055259">
    <property type="entry name" value="YkvP/CgeB_Glyco_trans-like"/>
</dbReference>
<organism evidence="7 8">
    <name type="scientific">Methylocella silvestris (strain DSM 15510 / CIP 108128 / LMG 27833 / NCIMB 13906 / BL2)</name>
    <dbReference type="NCBI Taxonomy" id="395965"/>
    <lineage>
        <taxon>Bacteria</taxon>
        <taxon>Pseudomonadati</taxon>
        <taxon>Pseudomonadota</taxon>
        <taxon>Alphaproteobacteria</taxon>
        <taxon>Hyphomicrobiales</taxon>
        <taxon>Beijerinckiaceae</taxon>
        <taxon>Methylocella</taxon>
    </lineage>
</organism>
<dbReference type="Pfam" id="PF13524">
    <property type="entry name" value="Glyco_trans_1_2"/>
    <property type="match status" value="1"/>
</dbReference>
<sequence length="1220" mass="137113">MPLRVISRIKKSIPFAKSLKSSDLLDFDPVFYRFHYSDLHGLNSDEDLRRHYVLHGREEGRWKSRAEARNDFVSRFGALPDDFQAHVYKELHEDLAKAFDHEWQFEFHYLEHGRKEGRRYKREGNPAGDAETSWITLFRLGDFVACAQNWLTEVPRTQQEGIALFLEAGIERLAPINLDFVFDPEFYRSAYGFERNKRDVELYRHWLEIGMPNGLSPNEEKSLQDLLPSRRYPEAFDWRRYKSTLPTRASEGLRHRIDVLRHLFQTGFEKGLTNQINGDSSDELFAAIGDYHLIRGRHRLAIAAYNRALALNPLRPGILHLRGDAYAAIGEAAAAQSDFAAALALPNASIWSALHAARMAAANGLFEKAFEILASARRKWEKSADFRSTVDHLIERYFAARSQSAMVLYSGGSRTTADDYMLKTLAEIRSLIGKLTTLPPEMGPTADGHVTILANQDLTQCKHYRVEQKQRQFRRAGLDAEVFDQHDLTSFTRSLIGARAAIFYRVPAFPGILKAILTAKALGVPTYYEIDDLIFDAASYPDIFESYEGQISKSEYNGLYYGVPLFRYAMGLCDYGIASTTPLASHIELIVEKRECFVLRNGLDERNETAIEMGRVSRPQRDVVTIFYGSGTKAHNSDFNTLAGPALLFVLERYDYVRLVVVGHLQLRPEFDQFSSRVTRLGMIADLDQYWSLLGASDISLAVLSPGQMASCKSEIKWLEAAILQVPSIVSATATYLEVLQDGVDALIVDDNSLAWRKALTILIEDGELRRSIGAAARRKALQNYSLDAAAALLRVKLGSPIAVADADQNRCRKIKVLTCNVFFPPQTYGGATRVVKDNVDYIVDECSDIELSAFAVDEGVRPAGTFRLDQYRGIPVFRISTPLEPHMEWRPFNVEHVPIFEQILDRIRPDIIHFHCIQRLTASIVEVALKRRIPYLITVHDGWWISDHQFFVDRDDILRMPSSDLFEAAPPSGISLSESIARRQRLGSLLEAAEHVISVSESFADIYRKVGYRHVSAIPNGLSEIKATPKQRGLDGRLSLGHIGGRSAHKGAMLIEAVLRMNHFDHLKLTMIDFSMQPGARSERIWGNTPVALCGAYAQDQVGDLYASLDVLLAPSIWPESFGLVAREAQSQGLWVVTSNRGAMGEGIIPGENGFIIDVSDACDLTDLLRKLDADVVRYQAPPKVASSMRTAADQGAELAELYRKMGPAVRDTKSQRQE</sequence>
<feature type="repeat" description="TPR" evidence="3">
    <location>
        <begin position="282"/>
        <end position="315"/>
    </location>
</feature>
<evidence type="ECO:0000256" key="1">
    <source>
        <dbReference type="ARBA" id="ARBA00022676"/>
    </source>
</evidence>
<dbReference type="Pfam" id="PF00534">
    <property type="entry name" value="Glycos_transf_1"/>
    <property type="match status" value="1"/>
</dbReference>
<dbReference type="InterPro" id="IPR028098">
    <property type="entry name" value="Glyco_trans_4-like_N"/>
</dbReference>
<dbReference type="SUPFAM" id="SSF53756">
    <property type="entry name" value="UDP-Glycosyltransferase/glycogen phosphorylase"/>
    <property type="match status" value="2"/>
</dbReference>
<dbReference type="PROSITE" id="PS50005">
    <property type="entry name" value="TPR"/>
    <property type="match status" value="1"/>
</dbReference>
<accession>B8ERV9</accession>
<dbReference type="CAZy" id="GT4">
    <property type="family name" value="Glycosyltransferase Family 4"/>
</dbReference>
<name>B8ERV9_METSB</name>
<protein>
    <submittedName>
        <fullName evidence="7">Glycosyl transferase group 1</fullName>
    </submittedName>
</protein>
<dbReference type="KEGG" id="msl:Msil_2735"/>
<feature type="domain" description="Glycosyl transferase family 1" evidence="4">
    <location>
        <begin position="1097"/>
        <end position="1173"/>
    </location>
</feature>
<dbReference type="SUPFAM" id="SSF48452">
    <property type="entry name" value="TPR-like"/>
    <property type="match status" value="1"/>
</dbReference>
<evidence type="ECO:0000313" key="7">
    <source>
        <dbReference type="EMBL" id="ACK51657.1"/>
    </source>
</evidence>
<dbReference type="PANTHER" id="PTHR12526">
    <property type="entry name" value="GLYCOSYLTRANSFERASE"/>
    <property type="match status" value="1"/>
</dbReference>
<evidence type="ECO:0000259" key="6">
    <source>
        <dbReference type="Pfam" id="PF13579"/>
    </source>
</evidence>
<feature type="domain" description="Glycosyltransferase subfamily 4-like N-terminal" evidence="6">
    <location>
        <begin position="830"/>
        <end position="1022"/>
    </location>
</feature>
<dbReference type="RefSeq" id="WP_012591726.1">
    <property type="nucleotide sequence ID" value="NC_011666.1"/>
</dbReference>
<dbReference type="STRING" id="395965.Msil_2735"/>
<keyword evidence="1" id="KW-0328">Glycosyltransferase</keyword>
<feature type="domain" description="Spore protein YkvP/CgeB glycosyl transferase-like" evidence="5">
    <location>
        <begin position="655"/>
        <end position="792"/>
    </location>
</feature>
<dbReference type="Gene3D" id="1.25.40.10">
    <property type="entry name" value="Tetratricopeptide repeat domain"/>
    <property type="match status" value="1"/>
</dbReference>
<evidence type="ECO:0000256" key="2">
    <source>
        <dbReference type="ARBA" id="ARBA00022679"/>
    </source>
</evidence>
<dbReference type="EMBL" id="CP001280">
    <property type="protein sequence ID" value="ACK51657.1"/>
    <property type="molecule type" value="Genomic_DNA"/>
</dbReference>
<dbReference type="CDD" id="cd03823">
    <property type="entry name" value="GT4_ExpE7-like"/>
    <property type="match status" value="1"/>
</dbReference>
<dbReference type="Gene3D" id="3.40.50.2000">
    <property type="entry name" value="Glycogen Phosphorylase B"/>
    <property type="match status" value="4"/>
</dbReference>
<proteinExistence type="predicted"/>
<dbReference type="eggNOG" id="COG0438">
    <property type="taxonomic scope" value="Bacteria"/>
</dbReference>
<dbReference type="Pfam" id="PF13579">
    <property type="entry name" value="Glyco_trans_4_4"/>
    <property type="match status" value="1"/>
</dbReference>
<evidence type="ECO:0000259" key="4">
    <source>
        <dbReference type="Pfam" id="PF00534"/>
    </source>
</evidence>
<keyword evidence="2 7" id="KW-0808">Transferase</keyword>
<evidence type="ECO:0000259" key="5">
    <source>
        <dbReference type="Pfam" id="PF13524"/>
    </source>
</evidence>
<dbReference type="GO" id="GO:0016757">
    <property type="term" value="F:glycosyltransferase activity"/>
    <property type="evidence" value="ECO:0007669"/>
    <property type="project" value="UniProtKB-KW"/>
</dbReference>
<dbReference type="Proteomes" id="UP000002257">
    <property type="component" value="Chromosome"/>
</dbReference>
<evidence type="ECO:0000256" key="3">
    <source>
        <dbReference type="PROSITE-ProRule" id="PRU00339"/>
    </source>
</evidence>
<dbReference type="OrthoDB" id="9801573at2"/>
<evidence type="ECO:0000313" key="8">
    <source>
        <dbReference type="Proteomes" id="UP000002257"/>
    </source>
</evidence>
<gene>
    <name evidence="7" type="ordered locus">Msil_2735</name>
</gene>
<dbReference type="InterPro" id="IPR001296">
    <property type="entry name" value="Glyco_trans_1"/>
</dbReference>
<dbReference type="InterPro" id="IPR011990">
    <property type="entry name" value="TPR-like_helical_dom_sf"/>
</dbReference>
<reference evidence="7 8" key="1">
    <citation type="journal article" date="2010" name="J. Bacteriol.">
        <title>Complete genome sequence of the aerobic facultative methanotroph Methylocella silvestris BL2.</title>
        <authorList>
            <person name="Chen Y."/>
            <person name="Crombie A."/>
            <person name="Rahman M.T."/>
            <person name="Dedysh S.N."/>
            <person name="Liesack W."/>
            <person name="Stott M.B."/>
            <person name="Alam M."/>
            <person name="Theisen A.R."/>
            <person name="Murrell J.C."/>
            <person name="Dunfield P.F."/>
        </authorList>
    </citation>
    <scope>NUCLEOTIDE SEQUENCE [LARGE SCALE GENOMIC DNA]</scope>
    <source>
        <strain evidence="8">DSM 15510 / CIP 108128 / LMG 27833 / NCIMB 13906 / BL2</strain>
    </source>
</reference>
<dbReference type="InterPro" id="IPR019734">
    <property type="entry name" value="TPR_rpt"/>
</dbReference>
<keyword evidence="8" id="KW-1185">Reference proteome</keyword>
<keyword evidence="3" id="KW-0802">TPR repeat</keyword>
<dbReference type="PANTHER" id="PTHR12526:SF510">
    <property type="entry name" value="D-INOSITOL 3-PHOSPHATE GLYCOSYLTRANSFERASE"/>
    <property type="match status" value="1"/>
</dbReference>
<dbReference type="AlphaFoldDB" id="B8ERV9"/>